<keyword evidence="4 8" id="KW-1003">Cell membrane</keyword>
<reference evidence="9 10" key="1">
    <citation type="journal article" date="2022" name="Genome Biol. Evol.">
        <title>Host diet, physiology and behaviors set the stage for Lachnospiraceae cladogenesis.</title>
        <authorList>
            <person name="Vera-Ponce De Leon A."/>
            <person name="Schneider M."/>
            <person name="Jahnes B.C."/>
            <person name="Sadowski V."/>
            <person name="Camuy-Velez L.A."/>
            <person name="Duan J."/>
            <person name="Sabree Z.L."/>
        </authorList>
    </citation>
    <scope>NUCLEOTIDE SEQUENCE [LARGE SCALE GENOMIC DNA]</scope>
    <source>
        <strain evidence="9 10">PAL227</strain>
    </source>
</reference>
<evidence type="ECO:0000256" key="4">
    <source>
        <dbReference type="ARBA" id="ARBA00022475"/>
    </source>
</evidence>
<feature type="transmembrane region" description="Helical" evidence="8">
    <location>
        <begin position="209"/>
        <end position="232"/>
    </location>
</feature>
<evidence type="ECO:0000256" key="8">
    <source>
        <dbReference type="RuleBase" id="RU365092"/>
    </source>
</evidence>
<keyword evidence="7 8" id="KW-0472">Membrane</keyword>
<accession>A0ABT1EE46</accession>
<dbReference type="PANTHER" id="PTHR30003">
    <property type="entry name" value="L-LACTATE PERMEASE"/>
    <property type="match status" value="1"/>
</dbReference>
<feature type="transmembrane region" description="Helical" evidence="8">
    <location>
        <begin position="308"/>
        <end position="327"/>
    </location>
</feature>
<feature type="transmembrane region" description="Helical" evidence="8">
    <location>
        <begin position="348"/>
        <end position="375"/>
    </location>
</feature>
<feature type="transmembrane region" description="Helical" evidence="8">
    <location>
        <begin position="25"/>
        <end position="43"/>
    </location>
</feature>
<feature type="transmembrane region" description="Helical" evidence="8">
    <location>
        <begin position="184"/>
        <end position="202"/>
    </location>
</feature>
<comment type="similarity">
    <text evidence="2 8">Belongs to the lactate permease family.</text>
</comment>
<evidence type="ECO:0000256" key="2">
    <source>
        <dbReference type="ARBA" id="ARBA00010100"/>
    </source>
</evidence>
<dbReference type="PANTHER" id="PTHR30003:SF0">
    <property type="entry name" value="GLYCOLATE PERMEASE GLCA-RELATED"/>
    <property type="match status" value="1"/>
</dbReference>
<organism evidence="9 10">
    <name type="scientific">Ohessyouella blattaphilus</name>
    <dbReference type="NCBI Taxonomy" id="2949333"/>
    <lineage>
        <taxon>Bacteria</taxon>
        <taxon>Bacillati</taxon>
        <taxon>Bacillota</taxon>
        <taxon>Clostridia</taxon>
        <taxon>Lachnospirales</taxon>
        <taxon>Lachnospiraceae</taxon>
        <taxon>Ohessyouella</taxon>
    </lineage>
</organism>
<keyword evidence="10" id="KW-1185">Reference proteome</keyword>
<evidence type="ECO:0000256" key="3">
    <source>
        <dbReference type="ARBA" id="ARBA00022448"/>
    </source>
</evidence>
<comment type="subcellular location">
    <subcellularLocation>
        <location evidence="1 8">Cell membrane</location>
        <topology evidence="1 8">Multi-pass membrane protein</topology>
    </subcellularLocation>
</comment>
<evidence type="ECO:0000256" key="5">
    <source>
        <dbReference type="ARBA" id="ARBA00022692"/>
    </source>
</evidence>
<evidence type="ECO:0000256" key="1">
    <source>
        <dbReference type="ARBA" id="ARBA00004651"/>
    </source>
</evidence>
<dbReference type="InterPro" id="IPR003804">
    <property type="entry name" value="Lactate_perm"/>
</dbReference>
<feature type="transmembrane region" description="Helical" evidence="8">
    <location>
        <begin position="278"/>
        <end position="296"/>
    </location>
</feature>
<dbReference type="EMBL" id="JAMZFV010000001">
    <property type="protein sequence ID" value="MCP1108986.1"/>
    <property type="molecule type" value="Genomic_DNA"/>
</dbReference>
<feature type="transmembrane region" description="Helical" evidence="8">
    <location>
        <begin position="381"/>
        <end position="401"/>
    </location>
</feature>
<name>A0ABT1EE46_9FIRM</name>
<feature type="transmembrane region" description="Helical" evidence="8">
    <location>
        <begin position="467"/>
        <end position="487"/>
    </location>
</feature>
<comment type="function">
    <text evidence="8">Uptake of L-lactate across the membrane. Can also transport D-lactate and glycolate.</text>
</comment>
<evidence type="ECO:0000313" key="10">
    <source>
        <dbReference type="Proteomes" id="UP001523565"/>
    </source>
</evidence>
<dbReference type="Pfam" id="PF02652">
    <property type="entry name" value="Lactate_perm"/>
    <property type="match status" value="2"/>
</dbReference>
<feature type="transmembrane region" description="Helical" evidence="8">
    <location>
        <begin position="55"/>
        <end position="75"/>
    </location>
</feature>
<keyword evidence="5 8" id="KW-0812">Transmembrane</keyword>
<comment type="caution">
    <text evidence="9">The sequence shown here is derived from an EMBL/GenBank/DDBJ whole genome shotgun (WGS) entry which is preliminary data.</text>
</comment>
<keyword evidence="6 8" id="KW-1133">Transmembrane helix</keyword>
<evidence type="ECO:0000256" key="7">
    <source>
        <dbReference type="ARBA" id="ARBA00023136"/>
    </source>
</evidence>
<keyword evidence="3 8" id="KW-0813">Transport</keyword>
<gene>
    <name evidence="9" type="ORF">NK118_01815</name>
</gene>
<dbReference type="RefSeq" id="WP_262067889.1">
    <property type="nucleotide sequence ID" value="NZ_JAMXOC010000001.1"/>
</dbReference>
<comment type="caution">
    <text evidence="8">Lacks conserved residue(s) required for the propagation of feature annotation.</text>
</comment>
<evidence type="ECO:0000313" key="9">
    <source>
        <dbReference type="EMBL" id="MCP1108986.1"/>
    </source>
</evidence>
<protein>
    <recommendedName>
        <fullName evidence="8">L-lactate permease</fullName>
    </recommendedName>
</protein>
<proteinExistence type="inferred from homology"/>
<feature type="transmembrane region" description="Helical" evidence="8">
    <location>
        <begin position="238"/>
        <end position="257"/>
    </location>
</feature>
<evidence type="ECO:0000256" key="6">
    <source>
        <dbReference type="ARBA" id="ARBA00022989"/>
    </source>
</evidence>
<dbReference type="Proteomes" id="UP001523565">
    <property type="component" value="Unassembled WGS sequence"/>
</dbReference>
<sequence>MQLLLATTPILIVLVGIVVLKKPTWIVSLIAFAYTFILAITAFKKDLAEIGATTQSAVVSALQVGFLVWGAFALLELMTVSTGMNRIKITVGTLTKDTRVQAVLIAFCLGTFIEGATGNGAPAAILAPFLLGLGFQPVLAAAACLICNGMSPCFGGAGVPTIAGMGGITDKVELSNLVAMTGRFLMIGIIFIPAVMLLVLFGKKSLKGMWGYLAAICITMSLSMFLVSNFIGAELADMVTGVVGVIVSVIYIKVIGVKDQEEYTNKTSLDIETKVSTLKAFSPYILLLILLPAVRFSFPLSALTKYGYATWIALVIHLVVFISSLILGCGKEFLKCEINGLRKLIKPIIALCALFALANITNTAGMMSLIAQSIATVAGPIYPAAAVVIGALGAFMTGSCLGSNRLFAPMHIEAASSLGINKVVSATASSAGAALGNMICPNNVIAVNATLELKNSEGVVMKRTVKAFVIMSIIYAGLALLYTYVLFPGFGL</sequence>